<name>A0A9P8P2J1_9ASCO</name>
<evidence type="ECO:0000313" key="7">
    <source>
        <dbReference type="EMBL" id="KAH3663509.1"/>
    </source>
</evidence>
<dbReference type="InterPro" id="IPR045225">
    <property type="entry name" value="Uracil/uridine/allantoin_perm"/>
</dbReference>
<evidence type="ECO:0000256" key="4">
    <source>
        <dbReference type="ARBA" id="ARBA00022989"/>
    </source>
</evidence>
<feature type="transmembrane region" description="Helical" evidence="6">
    <location>
        <begin position="368"/>
        <end position="388"/>
    </location>
</feature>
<evidence type="ECO:0000256" key="3">
    <source>
        <dbReference type="ARBA" id="ARBA00022692"/>
    </source>
</evidence>
<feature type="transmembrane region" description="Helical" evidence="6">
    <location>
        <begin position="73"/>
        <end position="95"/>
    </location>
</feature>
<sequence>MNVIRKVDQFISIRDDTEEDSDKLRANRDLKPTPPRERTWKMYNYVVVWFQSAFGVSSWNTGSSLMKATGLPYTHVIAGAVITSFICCFFVVVSARSGAKYHIGFPSVARATFGVRLARFFVFVRMFVAALWFGVQTYYGSRCFDVALRCVFGHKWYNIPNHLPDSAQITTRLMVAFLIYWIAQFPLMFLHPKQVRWFFTIKGIIMPIAAFGLFIFCMIKGGGPGDYDIGIKVEQVTSQGNEWIRMINTIIGSVSAMIINQPDIARYSKKPRDALWPQSIGYIPSTIAILLIGMASNASIRKAYGESYWNMWDLLTAILEHEWSAGTRCAIFLCSVSFALGAAGTNIFGNSIPFAADLCGLLPKYFNIVRGQIFLGLLAWAMVPWRMINSAATLVSFLGSYSIFVAPLLGCLLSDFYIIRKGNIHVPSLYIKNPDGIYYYYKGLNLWAAAAWVISPVIAIPGLYRSYHADSLSQTASNIFYGGWPYTFIIGFTAYSVLGLIFKPPIYPPQRADTPKTWEYLAETNGFFEDDEYINGVGYPGAIDDGKDAEDDCSDEKCELRVIQSAVSISQG</sequence>
<keyword evidence="4 6" id="KW-1133">Transmembrane helix</keyword>
<dbReference type="InterPro" id="IPR001248">
    <property type="entry name" value="Pur-cyt_permease"/>
</dbReference>
<feature type="transmembrane region" description="Helical" evidence="6">
    <location>
        <begin position="439"/>
        <end position="464"/>
    </location>
</feature>
<comment type="subcellular location">
    <subcellularLocation>
        <location evidence="1">Membrane</location>
        <topology evidence="1">Multi-pass membrane protein</topology>
    </subcellularLocation>
</comment>
<feature type="transmembrane region" description="Helical" evidence="6">
    <location>
        <begin position="394"/>
        <end position="418"/>
    </location>
</feature>
<feature type="transmembrane region" description="Helical" evidence="6">
    <location>
        <begin position="203"/>
        <end position="223"/>
    </location>
</feature>
<feature type="transmembrane region" description="Helical" evidence="6">
    <location>
        <begin position="484"/>
        <end position="502"/>
    </location>
</feature>
<accession>A0A9P8P2J1</accession>
<dbReference type="RefSeq" id="XP_046059845.1">
    <property type="nucleotide sequence ID" value="XM_046206039.1"/>
</dbReference>
<dbReference type="GO" id="GO:0005886">
    <property type="term" value="C:plasma membrane"/>
    <property type="evidence" value="ECO:0007669"/>
    <property type="project" value="TreeGrafter"/>
</dbReference>
<keyword evidence="3 6" id="KW-0812">Transmembrane</keyword>
<evidence type="ECO:0000256" key="5">
    <source>
        <dbReference type="ARBA" id="ARBA00023136"/>
    </source>
</evidence>
<evidence type="ECO:0000256" key="6">
    <source>
        <dbReference type="SAM" id="Phobius"/>
    </source>
</evidence>
<dbReference type="OrthoDB" id="2018619at2759"/>
<keyword evidence="5 6" id="KW-0472">Membrane</keyword>
<protein>
    <recommendedName>
        <fullName evidence="9">Allantoin permease</fullName>
    </recommendedName>
</protein>
<dbReference type="Pfam" id="PF02133">
    <property type="entry name" value="Transp_cyt_pur"/>
    <property type="match status" value="1"/>
</dbReference>
<dbReference type="EMBL" id="JAEUBE010000366">
    <property type="protein sequence ID" value="KAH3663509.1"/>
    <property type="molecule type" value="Genomic_DNA"/>
</dbReference>
<proteinExistence type="inferred from homology"/>
<dbReference type="GeneID" id="70236874"/>
<feature type="transmembrane region" description="Helical" evidence="6">
    <location>
        <begin position="116"/>
        <end position="135"/>
    </location>
</feature>
<feature type="transmembrane region" description="Helical" evidence="6">
    <location>
        <begin position="330"/>
        <end position="356"/>
    </location>
</feature>
<dbReference type="CDD" id="cd11482">
    <property type="entry name" value="SLC-NCS1sbd_NRT1-like"/>
    <property type="match status" value="1"/>
</dbReference>
<comment type="caution">
    <text evidence="7">The sequence shown here is derived from an EMBL/GenBank/DDBJ whole genome shotgun (WGS) entry which is preliminary data.</text>
</comment>
<feature type="transmembrane region" description="Helical" evidence="6">
    <location>
        <begin position="173"/>
        <end position="191"/>
    </location>
</feature>
<dbReference type="PANTHER" id="PTHR30618">
    <property type="entry name" value="NCS1 FAMILY PURINE/PYRIMIDINE TRANSPORTER"/>
    <property type="match status" value="1"/>
</dbReference>
<evidence type="ECO:0000313" key="8">
    <source>
        <dbReference type="Proteomes" id="UP000769157"/>
    </source>
</evidence>
<dbReference type="Gene3D" id="1.10.4160.10">
    <property type="entry name" value="Hydantoin permease"/>
    <property type="match status" value="1"/>
</dbReference>
<feature type="transmembrane region" description="Helical" evidence="6">
    <location>
        <begin position="280"/>
        <end position="300"/>
    </location>
</feature>
<keyword evidence="8" id="KW-1185">Reference proteome</keyword>
<dbReference type="Proteomes" id="UP000769157">
    <property type="component" value="Unassembled WGS sequence"/>
</dbReference>
<dbReference type="AlphaFoldDB" id="A0A9P8P2J1"/>
<evidence type="ECO:0000256" key="2">
    <source>
        <dbReference type="ARBA" id="ARBA00008974"/>
    </source>
</evidence>
<dbReference type="GO" id="GO:0015205">
    <property type="term" value="F:nucleobase transmembrane transporter activity"/>
    <property type="evidence" value="ECO:0007669"/>
    <property type="project" value="TreeGrafter"/>
</dbReference>
<evidence type="ECO:0008006" key="9">
    <source>
        <dbReference type="Google" id="ProtNLM"/>
    </source>
</evidence>
<dbReference type="PANTHER" id="PTHR30618:SF0">
    <property type="entry name" value="PURINE-URACIL PERMEASE NCS1"/>
    <property type="match status" value="1"/>
</dbReference>
<reference evidence="7" key="2">
    <citation type="submission" date="2021-01" db="EMBL/GenBank/DDBJ databases">
        <authorList>
            <person name="Schikora-Tamarit M.A."/>
        </authorList>
    </citation>
    <scope>NUCLEOTIDE SEQUENCE</scope>
    <source>
        <strain evidence="7">CBS6075</strain>
    </source>
</reference>
<gene>
    <name evidence="7" type="ORF">OGAPHI_004910</name>
</gene>
<reference evidence="7" key="1">
    <citation type="journal article" date="2021" name="Open Biol.">
        <title>Shared evolutionary footprints suggest mitochondrial oxidative damage underlies multiple complex I losses in fungi.</title>
        <authorList>
            <person name="Schikora-Tamarit M.A."/>
            <person name="Marcet-Houben M."/>
            <person name="Nosek J."/>
            <person name="Gabaldon T."/>
        </authorList>
    </citation>
    <scope>NUCLEOTIDE SEQUENCE</scope>
    <source>
        <strain evidence="7">CBS6075</strain>
    </source>
</reference>
<organism evidence="7 8">
    <name type="scientific">Ogataea philodendri</name>
    <dbReference type="NCBI Taxonomy" id="1378263"/>
    <lineage>
        <taxon>Eukaryota</taxon>
        <taxon>Fungi</taxon>
        <taxon>Dikarya</taxon>
        <taxon>Ascomycota</taxon>
        <taxon>Saccharomycotina</taxon>
        <taxon>Pichiomycetes</taxon>
        <taxon>Pichiales</taxon>
        <taxon>Pichiaceae</taxon>
        <taxon>Ogataea</taxon>
    </lineage>
</organism>
<comment type="similarity">
    <text evidence="2">Belongs to the purine-cytosine permease (2.A.39) family.</text>
</comment>
<feature type="transmembrane region" description="Helical" evidence="6">
    <location>
        <begin position="42"/>
        <end position="61"/>
    </location>
</feature>
<evidence type="ECO:0000256" key="1">
    <source>
        <dbReference type="ARBA" id="ARBA00004141"/>
    </source>
</evidence>